<evidence type="ECO:0000313" key="3">
    <source>
        <dbReference type="Proteomes" id="UP000235672"/>
    </source>
</evidence>
<keyword evidence="1" id="KW-1133">Transmembrane helix</keyword>
<sequence length="67" mass="7487">MASLSPSWNWLLRISFKSLIMIALWLVGIAEHGLLSVRTKQAQGRGEEVSSHHRPCLGEKIGWSMQG</sequence>
<evidence type="ECO:0000313" key="2">
    <source>
        <dbReference type="EMBL" id="PMD16413.1"/>
    </source>
</evidence>
<feature type="transmembrane region" description="Helical" evidence="1">
    <location>
        <begin position="14"/>
        <end position="35"/>
    </location>
</feature>
<dbReference type="AlphaFoldDB" id="A0A2J6PQW8"/>
<dbReference type="Proteomes" id="UP000235672">
    <property type="component" value="Unassembled WGS sequence"/>
</dbReference>
<name>A0A2J6PQW8_9HELO</name>
<keyword evidence="1" id="KW-0472">Membrane</keyword>
<accession>A0A2J6PQW8</accession>
<keyword evidence="1" id="KW-0812">Transmembrane</keyword>
<keyword evidence="3" id="KW-1185">Reference proteome</keyword>
<dbReference type="EMBL" id="KZ613506">
    <property type="protein sequence ID" value="PMD16413.1"/>
    <property type="molecule type" value="Genomic_DNA"/>
</dbReference>
<evidence type="ECO:0000256" key="1">
    <source>
        <dbReference type="SAM" id="Phobius"/>
    </source>
</evidence>
<reference evidence="2 3" key="1">
    <citation type="submission" date="2016-05" db="EMBL/GenBank/DDBJ databases">
        <title>A degradative enzymes factory behind the ericoid mycorrhizal symbiosis.</title>
        <authorList>
            <consortium name="DOE Joint Genome Institute"/>
            <person name="Martino E."/>
            <person name="Morin E."/>
            <person name="Grelet G."/>
            <person name="Kuo A."/>
            <person name="Kohler A."/>
            <person name="Daghino S."/>
            <person name="Barry K."/>
            <person name="Choi C."/>
            <person name="Cichocki N."/>
            <person name="Clum A."/>
            <person name="Copeland A."/>
            <person name="Hainaut M."/>
            <person name="Haridas S."/>
            <person name="Labutti K."/>
            <person name="Lindquist E."/>
            <person name="Lipzen A."/>
            <person name="Khouja H.-R."/>
            <person name="Murat C."/>
            <person name="Ohm R."/>
            <person name="Olson A."/>
            <person name="Spatafora J."/>
            <person name="Veneault-Fourrey C."/>
            <person name="Henrissat B."/>
            <person name="Grigoriev I."/>
            <person name="Martin F."/>
            <person name="Perotto S."/>
        </authorList>
    </citation>
    <scope>NUCLEOTIDE SEQUENCE [LARGE SCALE GENOMIC DNA]</scope>
    <source>
        <strain evidence="2 3">UAMH 7357</strain>
    </source>
</reference>
<gene>
    <name evidence="2" type="ORF">NA56DRAFT_649552</name>
</gene>
<organism evidence="2 3">
    <name type="scientific">Hyaloscypha hepaticicola</name>
    <dbReference type="NCBI Taxonomy" id="2082293"/>
    <lineage>
        <taxon>Eukaryota</taxon>
        <taxon>Fungi</taxon>
        <taxon>Dikarya</taxon>
        <taxon>Ascomycota</taxon>
        <taxon>Pezizomycotina</taxon>
        <taxon>Leotiomycetes</taxon>
        <taxon>Helotiales</taxon>
        <taxon>Hyaloscyphaceae</taxon>
        <taxon>Hyaloscypha</taxon>
    </lineage>
</organism>
<protein>
    <submittedName>
        <fullName evidence="2">Uncharacterized protein</fullName>
    </submittedName>
</protein>
<proteinExistence type="predicted"/>